<dbReference type="GO" id="GO:0004252">
    <property type="term" value="F:serine-type endopeptidase activity"/>
    <property type="evidence" value="ECO:0007669"/>
    <property type="project" value="UniProtKB-UniRule"/>
</dbReference>
<evidence type="ECO:0000259" key="7">
    <source>
        <dbReference type="Pfam" id="PF00082"/>
    </source>
</evidence>
<proteinExistence type="inferred from homology"/>
<dbReference type="InterPro" id="IPR015500">
    <property type="entry name" value="Peptidase_S8_subtilisin-rel"/>
</dbReference>
<dbReference type="AlphaFoldDB" id="A0A517KY76"/>
<feature type="chain" id="PRO_5021706382" description="Peptidase S8/S53 domain-containing protein" evidence="6">
    <location>
        <begin position="21"/>
        <end position="437"/>
    </location>
</feature>
<evidence type="ECO:0000256" key="1">
    <source>
        <dbReference type="ARBA" id="ARBA00011073"/>
    </source>
</evidence>
<dbReference type="SUPFAM" id="SSF54897">
    <property type="entry name" value="Protease propeptides/inhibitors"/>
    <property type="match status" value="1"/>
</dbReference>
<keyword evidence="9" id="KW-1185">Reference proteome</keyword>
<keyword evidence="2 5" id="KW-0645">Protease</keyword>
<name>A0A517KY76_9PEZI</name>
<keyword evidence="3 5" id="KW-0378">Hydrolase</keyword>
<dbReference type="Proteomes" id="UP000316270">
    <property type="component" value="Chromosome 1"/>
</dbReference>
<accession>A0A517KY76</accession>
<reference evidence="8 9" key="1">
    <citation type="submission" date="2019-07" db="EMBL/GenBank/DDBJ databases">
        <title>Finished genome of Venturia effusa.</title>
        <authorList>
            <person name="Young C.A."/>
            <person name="Cox M.P."/>
            <person name="Ganley A.R.D."/>
            <person name="David W.J."/>
        </authorList>
    </citation>
    <scope>NUCLEOTIDE SEQUENCE [LARGE SCALE GENOMIC DNA]</scope>
    <source>
        <strain evidence="9">albino</strain>
    </source>
</reference>
<dbReference type="PRINTS" id="PR00723">
    <property type="entry name" value="SUBTILISIN"/>
</dbReference>
<evidence type="ECO:0000313" key="9">
    <source>
        <dbReference type="Proteomes" id="UP000316270"/>
    </source>
</evidence>
<protein>
    <recommendedName>
        <fullName evidence="7">Peptidase S8/S53 domain-containing protein</fullName>
    </recommendedName>
</protein>
<feature type="domain" description="Peptidase S8/S53" evidence="7">
    <location>
        <begin position="162"/>
        <end position="401"/>
    </location>
</feature>
<evidence type="ECO:0000256" key="3">
    <source>
        <dbReference type="ARBA" id="ARBA00022801"/>
    </source>
</evidence>
<feature type="active site" description="Charge relay system" evidence="5">
    <location>
        <position position="194"/>
    </location>
</feature>
<dbReference type="InterPro" id="IPR023828">
    <property type="entry name" value="Peptidase_S8_Ser-AS"/>
</dbReference>
<dbReference type="PROSITE" id="PS51892">
    <property type="entry name" value="SUBTILASE"/>
    <property type="match status" value="1"/>
</dbReference>
<evidence type="ECO:0000313" key="8">
    <source>
        <dbReference type="EMBL" id="QDS68332.1"/>
    </source>
</evidence>
<dbReference type="SUPFAM" id="SSF52743">
    <property type="entry name" value="Subtilisin-like"/>
    <property type="match status" value="1"/>
</dbReference>
<dbReference type="Gene3D" id="3.40.50.200">
    <property type="entry name" value="Peptidase S8/S53 domain"/>
    <property type="match status" value="1"/>
</dbReference>
<dbReference type="InterPro" id="IPR000209">
    <property type="entry name" value="Peptidase_S8/S53_dom"/>
</dbReference>
<dbReference type="STRING" id="50376.A0A517KY76"/>
<dbReference type="PANTHER" id="PTHR43806">
    <property type="entry name" value="PEPTIDASE S8"/>
    <property type="match status" value="1"/>
</dbReference>
<dbReference type="InterPro" id="IPR050131">
    <property type="entry name" value="Peptidase_S8_subtilisin-like"/>
</dbReference>
<feature type="active site" description="Charge relay system" evidence="5">
    <location>
        <position position="366"/>
    </location>
</feature>
<keyword evidence="6" id="KW-0732">Signal</keyword>
<sequence>MKVSSFTATVALALCSVVKGSPVASSADQTLGTHVSGGDTYIVLFNNSRPSVSSVSNVLSRIDLHPDHEDVHMVWNGSQLRGFCANMKAHCIDALNGMDDVAIVEKSQTISVSRTQTTSGAPWGLARISSPGDVIFNSTRLQYTYTYDAVNPQTLPGAGADIYSIDTGINTEHVSFGGRAKMIWPNSTGDDMGHGTHTAGTAGARTFGVAFGANVFGLKALDKNGVGQTPTMVDAIQFATRNHRTRSRTPGFVGSVMNLSFSMFRADASLNNPTAMQFAIDAAINAGMHVVVASGNEYLTDSCLTDPASSGGATGRAISVGSVGMKNMLSDFSNTGACTDIYAPGEDIVSTWVTAPNSVKPDSGTSMSAPHVAGIVAYLMVEKPELAKDPVAMKKYLLDTSLKAMIKVPAGKEVPKNDALLLVNNGQNVENGFISRG</sequence>
<keyword evidence="4 5" id="KW-0720">Serine protease</keyword>
<evidence type="ECO:0000256" key="5">
    <source>
        <dbReference type="PROSITE-ProRule" id="PRU01240"/>
    </source>
</evidence>
<dbReference type="CDD" id="cd04077">
    <property type="entry name" value="Peptidases_S8_PCSK9_ProteinaseK_like"/>
    <property type="match status" value="1"/>
</dbReference>
<evidence type="ECO:0000256" key="4">
    <source>
        <dbReference type="ARBA" id="ARBA00022825"/>
    </source>
</evidence>
<feature type="signal peptide" evidence="6">
    <location>
        <begin position="1"/>
        <end position="20"/>
    </location>
</feature>
<dbReference type="GO" id="GO:0006508">
    <property type="term" value="P:proteolysis"/>
    <property type="evidence" value="ECO:0007669"/>
    <property type="project" value="UniProtKB-KW"/>
</dbReference>
<dbReference type="EMBL" id="CP042185">
    <property type="protein sequence ID" value="QDS68332.1"/>
    <property type="molecule type" value="Genomic_DNA"/>
</dbReference>
<dbReference type="PANTHER" id="PTHR43806:SF11">
    <property type="entry name" value="CEREVISIN-RELATED"/>
    <property type="match status" value="1"/>
</dbReference>
<dbReference type="PROSITE" id="PS00138">
    <property type="entry name" value="SUBTILASE_SER"/>
    <property type="match status" value="1"/>
</dbReference>
<dbReference type="Pfam" id="PF00082">
    <property type="entry name" value="Peptidase_S8"/>
    <property type="match status" value="1"/>
</dbReference>
<dbReference type="InterPro" id="IPR036852">
    <property type="entry name" value="Peptidase_S8/S53_dom_sf"/>
</dbReference>
<evidence type="ECO:0000256" key="6">
    <source>
        <dbReference type="SAM" id="SignalP"/>
    </source>
</evidence>
<evidence type="ECO:0000256" key="2">
    <source>
        <dbReference type="ARBA" id="ARBA00022670"/>
    </source>
</evidence>
<gene>
    <name evidence="8" type="ORF">FKW77_010698</name>
</gene>
<comment type="similarity">
    <text evidence="1 5">Belongs to the peptidase S8 family.</text>
</comment>
<feature type="active site" description="Charge relay system" evidence="5">
    <location>
        <position position="166"/>
    </location>
</feature>
<organism evidence="8 9">
    <name type="scientific">Venturia effusa</name>
    <dbReference type="NCBI Taxonomy" id="50376"/>
    <lineage>
        <taxon>Eukaryota</taxon>
        <taxon>Fungi</taxon>
        <taxon>Dikarya</taxon>
        <taxon>Ascomycota</taxon>
        <taxon>Pezizomycotina</taxon>
        <taxon>Dothideomycetes</taxon>
        <taxon>Pleosporomycetidae</taxon>
        <taxon>Venturiales</taxon>
        <taxon>Venturiaceae</taxon>
        <taxon>Venturia</taxon>
    </lineage>
</organism>
<dbReference type="InterPro" id="IPR034193">
    <property type="entry name" value="PCSK9_ProteinaseK-like"/>
</dbReference>
<dbReference type="OrthoDB" id="206201at2759"/>